<feature type="domain" description="SXP/RAL-2 family protein Ani s 5-like cation-binding" evidence="1">
    <location>
        <begin position="60"/>
        <end position="159"/>
    </location>
</feature>
<accession>A0A1I8EIZ2</accession>
<evidence type="ECO:0000313" key="2">
    <source>
        <dbReference type="WBParaSite" id="maker-PairedContig_2377-snap-gene-4.12-mRNA-1"/>
    </source>
</evidence>
<sequence>MKERMENNGNIYFEFPWMKMMKFVLLAFPVLLLVCTVFGEEQQFMIPPFLLGAPESDVKEMKELFQRYANKPDSQLEAALEEWVNGKGGMIKEKYNQFKANMQLMHEKAALLRKAMAENLSPEAKKADADLSSIGKDKTLSEQQKKEKFKEYLRNLSPAVRNELQAVFYAKF</sequence>
<proteinExistence type="predicted"/>
<dbReference type="InterPro" id="IPR003677">
    <property type="entry name" value="ANIS5_cation-bd"/>
</dbReference>
<name>A0A1I8EIZ2_WUCBA</name>
<evidence type="ECO:0000313" key="3">
    <source>
        <dbReference type="WBParaSite" id="maker-PairedContig_3860-snap-gene-6.19-mRNA-1"/>
    </source>
</evidence>
<protein>
    <submittedName>
        <fullName evidence="2 3">DUF148 domain-containing protein</fullName>
    </submittedName>
</protein>
<dbReference type="Pfam" id="PF02520">
    <property type="entry name" value="ANIS5_cation-bd"/>
    <property type="match status" value="1"/>
</dbReference>
<dbReference type="AlphaFoldDB" id="A0A1I8EIZ2"/>
<organism evidence="2">
    <name type="scientific">Wuchereria bancrofti</name>
    <dbReference type="NCBI Taxonomy" id="6293"/>
    <lineage>
        <taxon>Eukaryota</taxon>
        <taxon>Metazoa</taxon>
        <taxon>Ecdysozoa</taxon>
        <taxon>Nematoda</taxon>
        <taxon>Chromadorea</taxon>
        <taxon>Rhabditida</taxon>
        <taxon>Spirurina</taxon>
        <taxon>Spiruromorpha</taxon>
        <taxon>Filarioidea</taxon>
        <taxon>Onchocercidae</taxon>
        <taxon>Wuchereria</taxon>
    </lineage>
</organism>
<dbReference type="InterPro" id="IPR052823">
    <property type="entry name" value="SXP/RAL-2_related"/>
</dbReference>
<dbReference type="PANTHER" id="PTHR21593:SF36">
    <property type="entry name" value="DUF148 DOMAIN-CONTAINING PROTEIN-RELATED"/>
    <property type="match status" value="1"/>
</dbReference>
<evidence type="ECO:0000259" key="1">
    <source>
        <dbReference type="Pfam" id="PF02520"/>
    </source>
</evidence>
<dbReference type="WBParaSite" id="maker-PairedContig_2377-snap-gene-4.12-mRNA-1">
    <property type="protein sequence ID" value="maker-PairedContig_2377-snap-gene-4.12-mRNA-1"/>
    <property type="gene ID" value="maker-PairedContig_2377-snap-gene-4.12"/>
</dbReference>
<dbReference type="WBParaSite" id="maker-PairedContig_3860-snap-gene-6.19-mRNA-1">
    <property type="protein sequence ID" value="maker-PairedContig_3860-snap-gene-6.19-mRNA-1"/>
    <property type="gene ID" value="maker-PairedContig_3860-snap-gene-6.19"/>
</dbReference>
<dbReference type="PANTHER" id="PTHR21593">
    <property type="entry name" value="PRION-LIKE- Q/N-RICH -DOMAIN-BEARING PROTEIN PROTEIN"/>
    <property type="match status" value="1"/>
</dbReference>
<reference evidence="2 3" key="1">
    <citation type="submission" date="2016-11" db="UniProtKB">
        <authorList>
            <consortium name="WormBaseParasite"/>
        </authorList>
    </citation>
    <scope>IDENTIFICATION</scope>
    <source>
        <strain evidence="2 3">pt0022</strain>
    </source>
</reference>